<reference evidence="4" key="1">
    <citation type="submission" date="2019-09" db="EMBL/GenBank/DDBJ databases">
        <title>Mumia zhuanghuii sp. nov. isolated from the intestinal contents of plateau pika (Ochotona curzoniae) in the Qinghai-Tibet plateau of China.</title>
        <authorList>
            <person name="Tian Z."/>
        </authorList>
    </citation>
    <scope>NUCLEOTIDE SEQUENCE [LARGE SCALE GENOMIC DNA]</scope>
    <source>
        <strain evidence="4">L-031</strain>
    </source>
</reference>
<evidence type="ECO:0000256" key="1">
    <source>
        <dbReference type="SAM" id="MobiDB-lite"/>
    </source>
</evidence>
<organism evidence="3 4">
    <name type="scientific">Microbacterium lushaniae</name>
    <dbReference type="NCBI Taxonomy" id="2614639"/>
    <lineage>
        <taxon>Bacteria</taxon>
        <taxon>Bacillati</taxon>
        <taxon>Actinomycetota</taxon>
        <taxon>Actinomycetes</taxon>
        <taxon>Micrococcales</taxon>
        <taxon>Microbacteriaceae</taxon>
        <taxon>Microbacterium</taxon>
    </lineage>
</organism>
<feature type="region of interest" description="Disordered" evidence="1">
    <location>
        <begin position="376"/>
        <end position="438"/>
    </location>
</feature>
<feature type="chain" id="PRO_5023871651" evidence="2">
    <location>
        <begin position="45"/>
        <end position="438"/>
    </location>
</feature>
<proteinExistence type="predicted"/>
<dbReference type="RefSeq" id="WP_150927039.1">
    <property type="nucleotide sequence ID" value="NZ_CP044232.1"/>
</dbReference>
<dbReference type="Proteomes" id="UP000325516">
    <property type="component" value="Chromosome"/>
</dbReference>
<accession>A0A5J6L8R0</accession>
<evidence type="ECO:0000313" key="4">
    <source>
        <dbReference type="Proteomes" id="UP000325516"/>
    </source>
</evidence>
<evidence type="ECO:0000256" key="2">
    <source>
        <dbReference type="SAM" id="SignalP"/>
    </source>
</evidence>
<protein>
    <submittedName>
        <fullName evidence="3">Uncharacterized protein</fullName>
    </submittedName>
</protein>
<evidence type="ECO:0000313" key="3">
    <source>
        <dbReference type="EMBL" id="QEW04702.1"/>
    </source>
</evidence>
<name>A0A5J6L8R0_9MICO</name>
<keyword evidence="4" id="KW-1185">Reference proteome</keyword>
<feature type="region of interest" description="Disordered" evidence="1">
    <location>
        <begin position="304"/>
        <end position="336"/>
    </location>
</feature>
<feature type="compositionally biased region" description="Low complexity" evidence="1">
    <location>
        <begin position="319"/>
        <end position="329"/>
    </location>
</feature>
<dbReference type="KEGG" id="mlz:F6J85_17520"/>
<feature type="signal peptide" evidence="2">
    <location>
        <begin position="1"/>
        <end position="44"/>
    </location>
</feature>
<feature type="compositionally biased region" description="Low complexity" evidence="1">
    <location>
        <begin position="395"/>
        <end position="418"/>
    </location>
</feature>
<dbReference type="EMBL" id="CP044232">
    <property type="protein sequence ID" value="QEW04702.1"/>
    <property type="molecule type" value="Genomic_DNA"/>
</dbReference>
<dbReference type="AlphaFoldDB" id="A0A5J6L8R0"/>
<gene>
    <name evidence="3" type="ORF">F6J85_17520</name>
</gene>
<sequence length="438" mass="43875">MTDTTSAPARTPRSRPLRRLRAAGRAALVVAALVAPMLTVPAHATPTPTPSGPELSGETELTLSPVGNGIVRPGEQLAVSATIVNGTASTVPGTTVTLELGPEPIADRSALASWLADSAPAPLTPVAEAPVDAVASGADATSAIVVPPETPTLAERGAGVYPLRASAVVAGETLASTSVVIVPDDAVAASVAVVVPITAPPGTAGLLGIDDLAELTAPDGELTAQLDAVEGTNAILAVDPALPAAIRARGSAAPDSAIEWLARLEASPLTRFALQFGDADLATQVHGGLPTPLQPTSLASYLSPEVLADPPTPTPTPTATPTGSPAPTDAADEPADTDALPDLAQLTAIGDPSQAGIFWPATGSAGGDVIAALGATTVDGAPPSRWSPRTRPRRAATTAPCAPARRPQVHSCSCTTPRSPRRCTARPARPTRPAGPRR</sequence>
<feature type="region of interest" description="Disordered" evidence="1">
    <location>
        <begin position="41"/>
        <end position="69"/>
    </location>
</feature>
<keyword evidence="2" id="KW-0732">Signal</keyword>
<feature type="compositionally biased region" description="Low complexity" evidence="1">
    <location>
        <begin position="425"/>
        <end position="438"/>
    </location>
</feature>